<dbReference type="Proteomes" id="UP000712600">
    <property type="component" value="Unassembled WGS sequence"/>
</dbReference>
<name>A0A8S9R115_BRACR</name>
<evidence type="ECO:0000313" key="2">
    <source>
        <dbReference type="Proteomes" id="UP000712600"/>
    </source>
</evidence>
<reference evidence="1" key="1">
    <citation type="submission" date="2019-12" db="EMBL/GenBank/DDBJ databases">
        <title>Genome sequencing and annotation of Brassica cretica.</title>
        <authorList>
            <person name="Studholme D.J."/>
            <person name="Sarris P."/>
        </authorList>
    </citation>
    <scope>NUCLEOTIDE SEQUENCE</scope>
    <source>
        <strain evidence="1">PFS-109/04</strain>
        <tissue evidence="1">Leaf</tissue>
    </source>
</reference>
<accession>A0A8S9R115</accession>
<proteinExistence type="predicted"/>
<organism evidence="1 2">
    <name type="scientific">Brassica cretica</name>
    <name type="common">Mustard</name>
    <dbReference type="NCBI Taxonomy" id="69181"/>
    <lineage>
        <taxon>Eukaryota</taxon>
        <taxon>Viridiplantae</taxon>
        <taxon>Streptophyta</taxon>
        <taxon>Embryophyta</taxon>
        <taxon>Tracheophyta</taxon>
        <taxon>Spermatophyta</taxon>
        <taxon>Magnoliopsida</taxon>
        <taxon>eudicotyledons</taxon>
        <taxon>Gunneridae</taxon>
        <taxon>Pentapetalae</taxon>
        <taxon>rosids</taxon>
        <taxon>malvids</taxon>
        <taxon>Brassicales</taxon>
        <taxon>Brassicaceae</taxon>
        <taxon>Brassiceae</taxon>
        <taxon>Brassica</taxon>
    </lineage>
</organism>
<gene>
    <name evidence="1" type="ORF">F2Q69_00012644</name>
</gene>
<comment type="caution">
    <text evidence="1">The sequence shown here is derived from an EMBL/GenBank/DDBJ whole genome shotgun (WGS) entry which is preliminary data.</text>
</comment>
<evidence type="ECO:0000313" key="1">
    <source>
        <dbReference type="EMBL" id="KAF3559026.1"/>
    </source>
</evidence>
<sequence>MDEVKKKMDGIHKLLRKQGGNINSYGSKGDDFWQVVKQEKLQEGDFEVESPMSFGGSHWCRSSPDFEHQSMDFNPDRSKGSLEHRSMKLTKSTSCCNAMNILTHEEFAARRPHRPSPVYVKIGR</sequence>
<dbReference type="AlphaFoldDB" id="A0A8S9R115"/>
<protein>
    <submittedName>
        <fullName evidence="1">Uncharacterized protein</fullName>
    </submittedName>
</protein>
<dbReference type="EMBL" id="QGKX02000996">
    <property type="protein sequence ID" value="KAF3559026.1"/>
    <property type="molecule type" value="Genomic_DNA"/>
</dbReference>